<feature type="region of interest" description="Disordered" evidence="4">
    <location>
        <begin position="189"/>
        <end position="211"/>
    </location>
</feature>
<feature type="compositionally biased region" description="Polar residues" evidence="4">
    <location>
        <begin position="1"/>
        <end position="11"/>
    </location>
</feature>
<evidence type="ECO:0000313" key="8">
    <source>
        <dbReference type="Proteomes" id="UP000717696"/>
    </source>
</evidence>
<keyword evidence="5" id="KW-0812">Transmembrane</keyword>
<proteinExistence type="predicted"/>
<keyword evidence="5" id="KW-1133">Transmembrane helix</keyword>
<evidence type="ECO:0000259" key="6">
    <source>
        <dbReference type="PROSITE" id="PS50048"/>
    </source>
</evidence>
<keyword evidence="1" id="KW-0479">Metal-binding</keyword>
<reference evidence="7" key="1">
    <citation type="journal article" date="2021" name="Nat. Commun.">
        <title>Genetic determinants of endophytism in the Arabidopsis root mycobiome.</title>
        <authorList>
            <person name="Mesny F."/>
            <person name="Miyauchi S."/>
            <person name="Thiergart T."/>
            <person name="Pickel B."/>
            <person name="Atanasova L."/>
            <person name="Karlsson M."/>
            <person name="Huettel B."/>
            <person name="Barry K.W."/>
            <person name="Haridas S."/>
            <person name="Chen C."/>
            <person name="Bauer D."/>
            <person name="Andreopoulos W."/>
            <person name="Pangilinan J."/>
            <person name="LaButti K."/>
            <person name="Riley R."/>
            <person name="Lipzen A."/>
            <person name="Clum A."/>
            <person name="Drula E."/>
            <person name="Henrissat B."/>
            <person name="Kohler A."/>
            <person name="Grigoriev I.V."/>
            <person name="Martin F.M."/>
            <person name="Hacquard S."/>
        </authorList>
    </citation>
    <scope>NUCLEOTIDE SEQUENCE</scope>
    <source>
        <strain evidence="7">MPI-CAGE-AT-0021</strain>
    </source>
</reference>
<protein>
    <submittedName>
        <fullName evidence="7">Fungal-specific transcription factor domain-containing protein</fullName>
    </submittedName>
</protein>
<dbReference type="Pfam" id="PF00172">
    <property type="entry name" value="Zn_clus"/>
    <property type="match status" value="1"/>
</dbReference>
<dbReference type="OrthoDB" id="39175at2759"/>
<feature type="transmembrane region" description="Helical" evidence="5">
    <location>
        <begin position="657"/>
        <end position="676"/>
    </location>
</feature>
<comment type="caution">
    <text evidence="7">The sequence shown here is derived from an EMBL/GenBank/DDBJ whole genome shotgun (WGS) entry which is preliminary data.</text>
</comment>
<feature type="coiled-coil region" evidence="3">
    <location>
        <begin position="544"/>
        <end position="571"/>
    </location>
</feature>
<accession>A0A9P9J5N9</accession>
<keyword evidence="5" id="KW-0472">Membrane</keyword>
<dbReference type="InterPro" id="IPR036864">
    <property type="entry name" value="Zn2-C6_fun-type_DNA-bd_sf"/>
</dbReference>
<dbReference type="CDD" id="cd12148">
    <property type="entry name" value="fungal_TF_MHR"/>
    <property type="match status" value="1"/>
</dbReference>
<dbReference type="PROSITE" id="PS50048">
    <property type="entry name" value="ZN2_CY6_FUNGAL_2"/>
    <property type="match status" value="1"/>
</dbReference>
<evidence type="ECO:0000256" key="3">
    <source>
        <dbReference type="SAM" id="Coils"/>
    </source>
</evidence>
<dbReference type="CDD" id="cd00067">
    <property type="entry name" value="GAL4"/>
    <property type="match status" value="1"/>
</dbReference>
<dbReference type="InterPro" id="IPR050987">
    <property type="entry name" value="AtrR-like"/>
</dbReference>
<feature type="domain" description="Zn(2)-C6 fungal-type" evidence="6">
    <location>
        <begin position="36"/>
        <end position="65"/>
    </location>
</feature>
<dbReference type="GO" id="GO:0006351">
    <property type="term" value="P:DNA-templated transcription"/>
    <property type="evidence" value="ECO:0007669"/>
    <property type="project" value="InterPro"/>
</dbReference>
<keyword evidence="2" id="KW-0539">Nucleus</keyword>
<evidence type="ECO:0000313" key="7">
    <source>
        <dbReference type="EMBL" id="KAH7145530.1"/>
    </source>
</evidence>
<evidence type="ECO:0000256" key="4">
    <source>
        <dbReference type="SAM" id="MobiDB-lite"/>
    </source>
</evidence>
<evidence type="ECO:0000256" key="5">
    <source>
        <dbReference type="SAM" id="Phobius"/>
    </source>
</evidence>
<dbReference type="InterPro" id="IPR007219">
    <property type="entry name" value="XnlR_reg_dom"/>
</dbReference>
<feature type="compositionally biased region" description="Polar residues" evidence="4">
    <location>
        <begin position="140"/>
        <end position="165"/>
    </location>
</feature>
<name>A0A9P9J5N9_9HYPO</name>
<dbReference type="PROSITE" id="PS00463">
    <property type="entry name" value="ZN2_CY6_FUNGAL_1"/>
    <property type="match status" value="1"/>
</dbReference>
<dbReference type="PANTHER" id="PTHR46910:SF25">
    <property type="entry name" value="ABC-TRANSPORTER-REGULATING TRANSCRIPTION FACTOR"/>
    <property type="match status" value="1"/>
</dbReference>
<dbReference type="AlphaFoldDB" id="A0A9P9J5N9"/>
<dbReference type="GO" id="GO:0008270">
    <property type="term" value="F:zinc ion binding"/>
    <property type="evidence" value="ECO:0007669"/>
    <property type="project" value="InterPro"/>
</dbReference>
<dbReference type="SUPFAM" id="SSF57701">
    <property type="entry name" value="Zn2/Cys6 DNA-binding domain"/>
    <property type="match status" value="1"/>
</dbReference>
<evidence type="ECO:0000256" key="2">
    <source>
        <dbReference type="ARBA" id="ARBA00023242"/>
    </source>
</evidence>
<dbReference type="Gene3D" id="4.10.240.10">
    <property type="entry name" value="Zn(2)-C6 fungal-type DNA-binding domain"/>
    <property type="match status" value="1"/>
</dbReference>
<dbReference type="GO" id="GO:0000981">
    <property type="term" value="F:DNA-binding transcription factor activity, RNA polymerase II-specific"/>
    <property type="evidence" value="ECO:0007669"/>
    <property type="project" value="InterPro"/>
</dbReference>
<dbReference type="PANTHER" id="PTHR46910">
    <property type="entry name" value="TRANSCRIPTION FACTOR PDR1"/>
    <property type="match status" value="1"/>
</dbReference>
<gene>
    <name evidence="7" type="ORF">B0J13DRAFT_675186</name>
</gene>
<keyword evidence="8" id="KW-1185">Reference proteome</keyword>
<dbReference type="SMART" id="SM00066">
    <property type="entry name" value="GAL4"/>
    <property type="match status" value="1"/>
</dbReference>
<sequence>MPNLSMRQSPLSDEGEARPTLSTSVGVKRRTKSSQVCDRCRTKKIKCNGFRPCQSCLDKSIPCSYETVTRRTRGSAKERARLLQAQLDHAQMLLKSAGVLDPTLATPDSHPQGKSQTSIGVLLQAADLASAPADLHGDSHNISPDVSGQSQAHGQQSNRQSSCQNESADTVSYLFSPQISTLVGSVQKGHVNSDTLPSTSPGTRETLSSAGCTITSPLGHSSLGTAIQHLNHTNSGSSALFHDHGDVSEVEELTSRYEHHGPTSFLPICVNPGIGWIANKIGNSNYTSSAKSLMSTIGGRLKLSKRLSRDIVEDPDPNTAWEYVRAYFEESALSTFYLANRQSFEERLLRHIENPSASQEDSVWFAMRNIVFATGCRALMSKTHSWTESQSKSGQYFENALRVETDLIHGACRLSATRALLAMSLFSEGGGCQKLEYMLVGCALRLSQSMGLHLRPNIPRISSEEDTKRIWLFWSLYCFEKHLSLRSGRPSTINDDDISCEIPSQAPDGNQNRLEWFLLVIRLAKISSSIIQNFSTARARQQSLLRAVELVQEHEEELKRWYEDVPDLYKQNASAKTIDLPSGILDEHLHYLNLSYHGSLAVVHCIFGHPWNIPGPVEDHDEAVKERIARSLTALANASRDIILSTRSIKVNSMAPGWLLFCYPLIGMINMFICILNSPKSENTLRDISLLEVAAGYFGYLDYASDGAISFPFAASLGTWARQAVSNANAQEEAPLAPNPEPDSTQQMDYGDFNFFNEFGDFAMDQMTLEDWPSFLPRFQ</sequence>
<keyword evidence="3" id="KW-0175">Coiled coil</keyword>
<evidence type="ECO:0000256" key="1">
    <source>
        <dbReference type="ARBA" id="ARBA00022723"/>
    </source>
</evidence>
<dbReference type="SMART" id="SM00906">
    <property type="entry name" value="Fungal_trans"/>
    <property type="match status" value="1"/>
</dbReference>
<dbReference type="Proteomes" id="UP000717696">
    <property type="component" value="Unassembled WGS sequence"/>
</dbReference>
<feature type="region of interest" description="Disordered" evidence="4">
    <location>
        <begin position="133"/>
        <end position="165"/>
    </location>
</feature>
<dbReference type="InterPro" id="IPR001138">
    <property type="entry name" value="Zn2Cys6_DnaBD"/>
</dbReference>
<organism evidence="7 8">
    <name type="scientific">Dactylonectria estremocensis</name>
    <dbReference type="NCBI Taxonomy" id="1079267"/>
    <lineage>
        <taxon>Eukaryota</taxon>
        <taxon>Fungi</taxon>
        <taxon>Dikarya</taxon>
        <taxon>Ascomycota</taxon>
        <taxon>Pezizomycotina</taxon>
        <taxon>Sordariomycetes</taxon>
        <taxon>Hypocreomycetidae</taxon>
        <taxon>Hypocreales</taxon>
        <taxon>Nectriaceae</taxon>
        <taxon>Dactylonectria</taxon>
    </lineage>
</organism>
<dbReference type="GO" id="GO:0003677">
    <property type="term" value="F:DNA binding"/>
    <property type="evidence" value="ECO:0007669"/>
    <property type="project" value="InterPro"/>
</dbReference>
<dbReference type="EMBL" id="JAGMUU010000009">
    <property type="protein sequence ID" value="KAH7145530.1"/>
    <property type="molecule type" value="Genomic_DNA"/>
</dbReference>
<dbReference type="Pfam" id="PF04082">
    <property type="entry name" value="Fungal_trans"/>
    <property type="match status" value="1"/>
</dbReference>
<feature type="region of interest" description="Disordered" evidence="4">
    <location>
        <begin position="1"/>
        <end position="27"/>
    </location>
</feature>